<comment type="caution">
    <text evidence="1">The sequence shown here is derived from an EMBL/GenBank/DDBJ whole genome shotgun (WGS) entry which is preliminary data.</text>
</comment>
<dbReference type="EMBL" id="JBCPYA010000020">
    <property type="protein sequence ID" value="MEN2474772.1"/>
    <property type="molecule type" value="Genomic_DNA"/>
</dbReference>
<protein>
    <recommendedName>
        <fullName evidence="3">DUF1963 domain-containing protein</fullName>
    </recommendedName>
</protein>
<dbReference type="Proteomes" id="UP001466933">
    <property type="component" value="Unassembled WGS sequence"/>
</dbReference>
<reference evidence="1 2" key="1">
    <citation type="submission" date="2024-05" db="EMBL/GenBank/DDBJ databases">
        <title>Burkholderia sp. Nov. a novel bacteria isolated from rhizosphere soil of Camellia sinensis.</title>
        <authorList>
            <person name="Dong Y."/>
        </authorList>
    </citation>
    <scope>NUCLEOTIDE SEQUENCE [LARGE SCALE GENOMIC DNA]</scope>
    <source>
        <strain evidence="1 2">GS2Y</strain>
    </source>
</reference>
<keyword evidence="2" id="KW-1185">Reference proteome</keyword>
<sequence>MNFALMGNRQRNKWMFGKGALRKAGVSADQARILRKRPNKLSNGMRFGDQIKRCSIVKKIIFSANSVSLDQAHAGGGCLLPSSYPWPKDGKGGNLLHLLTIPVSWINESMDGWVSIFTPFDMDDPYLHWEELTADGDNHSVVIFHDNDGMERNEYSGLTSQAKQVNLSVVDEDDSDRNFESKIYGIAAWLQDKEVIVGHECLFAVNGDDFDVVFDDEPGIFSDGVVYVFLKDEFQIKGRPSDQGIITFQFT</sequence>
<evidence type="ECO:0008006" key="3">
    <source>
        <dbReference type="Google" id="ProtNLM"/>
    </source>
</evidence>
<gene>
    <name evidence="1" type="ORF">VOI36_33165</name>
</gene>
<dbReference type="RefSeq" id="WP_343494894.1">
    <property type="nucleotide sequence ID" value="NZ_JBCPYA010000020.1"/>
</dbReference>
<organism evidence="1 2">
    <name type="scientific">Burkholderia theae</name>
    <dbReference type="NCBI Taxonomy" id="3143496"/>
    <lineage>
        <taxon>Bacteria</taxon>
        <taxon>Pseudomonadati</taxon>
        <taxon>Pseudomonadota</taxon>
        <taxon>Betaproteobacteria</taxon>
        <taxon>Burkholderiales</taxon>
        <taxon>Burkholderiaceae</taxon>
        <taxon>Burkholderia</taxon>
    </lineage>
</organism>
<evidence type="ECO:0000313" key="1">
    <source>
        <dbReference type="EMBL" id="MEN2474772.1"/>
    </source>
</evidence>
<proteinExistence type="predicted"/>
<accession>A0ABU9WRV4</accession>
<evidence type="ECO:0000313" key="2">
    <source>
        <dbReference type="Proteomes" id="UP001466933"/>
    </source>
</evidence>
<name>A0ABU9WRV4_9BURK</name>